<evidence type="ECO:0000259" key="2">
    <source>
        <dbReference type="Pfam" id="PF00188"/>
    </source>
</evidence>
<name>A0A2N5CDM9_9BURK</name>
<dbReference type="Pfam" id="PF00188">
    <property type="entry name" value="CAP"/>
    <property type="match status" value="1"/>
</dbReference>
<evidence type="ECO:0000313" key="3">
    <source>
        <dbReference type="EMBL" id="PLQ00298.1"/>
    </source>
</evidence>
<gene>
    <name evidence="3" type="ORF">CYJ10_11650</name>
</gene>
<dbReference type="InterPro" id="IPR035940">
    <property type="entry name" value="CAP_sf"/>
</dbReference>
<feature type="domain" description="SCP" evidence="2">
    <location>
        <begin position="65"/>
        <end position="189"/>
    </location>
</feature>
<dbReference type="InterPro" id="IPR014044">
    <property type="entry name" value="CAP_dom"/>
</dbReference>
<comment type="caution">
    <text evidence="3">The sequence shown here is derived from an EMBL/GenBank/DDBJ whole genome shotgun (WGS) entry which is preliminary data.</text>
</comment>
<protein>
    <recommendedName>
        <fullName evidence="2">SCP domain-containing protein</fullName>
    </recommendedName>
</protein>
<dbReference type="RefSeq" id="WP_101681669.1">
    <property type="nucleotide sequence ID" value="NZ_PJRP01000004.1"/>
</dbReference>
<feature type="signal peptide" evidence="1">
    <location>
        <begin position="1"/>
        <end position="20"/>
    </location>
</feature>
<dbReference type="Gene3D" id="3.40.33.10">
    <property type="entry name" value="CAP"/>
    <property type="match status" value="1"/>
</dbReference>
<dbReference type="CDD" id="cd05379">
    <property type="entry name" value="CAP_bacterial"/>
    <property type="match status" value="1"/>
</dbReference>
<keyword evidence="1" id="KW-0732">Signal</keyword>
<evidence type="ECO:0000256" key="1">
    <source>
        <dbReference type="SAM" id="SignalP"/>
    </source>
</evidence>
<dbReference type="OrthoDB" id="8684090at2"/>
<organism evidence="3 4">
    <name type="scientific">Cupriavidus pauculus</name>
    <dbReference type="NCBI Taxonomy" id="82633"/>
    <lineage>
        <taxon>Bacteria</taxon>
        <taxon>Pseudomonadati</taxon>
        <taxon>Pseudomonadota</taxon>
        <taxon>Betaproteobacteria</taxon>
        <taxon>Burkholderiales</taxon>
        <taxon>Burkholderiaceae</taxon>
        <taxon>Cupriavidus</taxon>
    </lineage>
</organism>
<dbReference type="EMBL" id="PJRP01000004">
    <property type="protein sequence ID" value="PLQ00298.1"/>
    <property type="molecule type" value="Genomic_DNA"/>
</dbReference>
<sequence>MKNKALYWAAFVVAAVWADAAGAAAGISEAPTPSHPPSAPAVLGPLMSVAEPTYARGSGHLTLYKAINGLRAQLGVGLLAQDAWLDRAAQAHAIYLSSNNVAQHDESAENPDFYDVSPLLRGRKAGAPTDQWVGEVVGAARGPNDSEIGQRCFEQWLHTVYHLQSLVTNQESVGIGFSARGALGLNLCVLDFGTRTDAQPYPAPNGVPYGGGQHFDAGKFITVPSSGDRDVQVGFNFAGESPHPAPDIEHPGRPLMVYANGASAEVLSVIAFKLVNGNGTEVPARVLVSHSAKANGSIGVADAYIRNNAAFLLPVAPLAARETYSATFSGLRAGKPVSLSWSFKTGATSVSW</sequence>
<proteinExistence type="predicted"/>
<reference evidence="3 4" key="1">
    <citation type="submission" date="2017-12" db="EMBL/GenBank/DDBJ databases">
        <title>Genome sequence of the active heterotrophic nitrifier-denitrifier, Cupriavidus pauculus UM1.</title>
        <authorList>
            <person name="Putonti C."/>
            <person name="Castignetti D."/>
        </authorList>
    </citation>
    <scope>NUCLEOTIDE SEQUENCE [LARGE SCALE GENOMIC DNA]</scope>
    <source>
        <strain evidence="3 4">UM1</strain>
    </source>
</reference>
<dbReference type="Proteomes" id="UP000234341">
    <property type="component" value="Unassembled WGS sequence"/>
</dbReference>
<accession>A0A2N5CDM9</accession>
<dbReference type="AlphaFoldDB" id="A0A2N5CDM9"/>
<dbReference type="SUPFAM" id="SSF55797">
    <property type="entry name" value="PR-1-like"/>
    <property type="match status" value="1"/>
</dbReference>
<evidence type="ECO:0000313" key="4">
    <source>
        <dbReference type="Proteomes" id="UP000234341"/>
    </source>
</evidence>
<feature type="chain" id="PRO_5014730080" description="SCP domain-containing protein" evidence="1">
    <location>
        <begin position="21"/>
        <end position="352"/>
    </location>
</feature>